<sequence>MIVRNNLKKIRMQEFMMAPGEFAKFLDIDIKTYSNWERERSKPPLDRALRISEKLKRDVREIWYLE</sequence>
<dbReference type="SMART" id="SM00530">
    <property type="entry name" value="HTH_XRE"/>
    <property type="match status" value="1"/>
</dbReference>
<dbReference type="InterPro" id="IPR010982">
    <property type="entry name" value="Lambda_DNA-bd_dom_sf"/>
</dbReference>
<dbReference type="GO" id="GO:0003677">
    <property type="term" value="F:DNA binding"/>
    <property type="evidence" value="ECO:0007669"/>
    <property type="project" value="InterPro"/>
</dbReference>
<evidence type="ECO:0000313" key="1">
    <source>
        <dbReference type="EMBL" id="NFF03627.1"/>
    </source>
</evidence>
<reference evidence="1 2" key="1">
    <citation type="submission" date="2019-04" db="EMBL/GenBank/DDBJ databases">
        <title>Genome sequencing of Clostridium botulinum Groups I-IV and Clostridium butyricum.</title>
        <authorList>
            <person name="Brunt J."/>
            <person name="Van Vliet A.H.M."/>
            <person name="Stringer S.C."/>
            <person name="Carter A.T."/>
            <person name="Peck M.W."/>
        </authorList>
    </citation>
    <scope>NUCLEOTIDE SEQUENCE [LARGE SCALE GENOMIC DNA]</scope>
    <source>
        <strain evidence="1 2">IFR 18/054</strain>
    </source>
</reference>
<name>A0A6B4ZVT7_CLOBO</name>
<dbReference type="EMBL" id="SWND01000017">
    <property type="protein sequence ID" value="NFF03627.1"/>
    <property type="molecule type" value="Genomic_DNA"/>
</dbReference>
<dbReference type="PROSITE" id="PS50943">
    <property type="entry name" value="HTH_CROC1"/>
    <property type="match status" value="1"/>
</dbReference>
<accession>A0A6B4ZVT7</accession>
<organism evidence="1 2">
    <name type="scientific">Clostridium botulinum</name>
    <dbReference type="NCBI Taxonomy" id="1491"/>
    <lineage>
        <taxon>Bacteria</taxon>
        <taxon>Bacillati</taxon>
        <taxon>Bacillota</taxon>
        <taxon>Clostridia</taxon>
        <taxon>Eubacteriales</taxon>
        <taxon>Clostridiaceae</taxon>
        <taxon>Clostridium</taxon>
    </lineage>
</organism>
<dbReference type="SUPFAM" id="SSF47413">
    <property type="entry name" value="lambda repressor-like DNA-binding domains"/>
    <property type="match status" value="1"/>
</dbReference>
<evidence type="ECO:0000313" key="2">
    <source>
        <dbReference type="Proteomes" id="UP000472521"/>
    </source>
</evidence>
<comment type="caution">
    <text evidence="1">The sequence shown here is derived from an EMBL/GenBank/DDBJ whole genome shotgun (WGS) entry which is preliminary data.</text>
</comment>
<dbReference type="CDD" id="cd00093">
    <property type="entry name" value="HTH_XRE"/>
    <property type="match status" value="1"/>
</dbReference>
<dbReference type="Proteomes" id="UP000472521">
    <property type="component" value="Unassembled WGS sequence"/>
</dbReference>
<dbReference type="AlphaFoldDB" id="A0A6B4ZVT7"/>
<dbReference type="Gene3D" id="1.10.260.40">
    <property type="entry name" value="lambda repressor-like DNA-binding domains"/>
    <property type="match status" value="1"/>
</dbReference>
<dbReference type="Pfam" id="PF01381">
    <property type="entry name" value="HTH_3"/>
    <property type="match status" value="1"/>
</dbReference>
<protein>
    <submittedName>
        <fullName evidence="1">Helix-turn-helix domain-containing protein</fullName>
    </submittedName>
</protein>
<gene>
    <name evidence="1" type="ORF">FCV25_18185</name>
</gene>
<dbReference type="InterPro" id="IPR001387">
    <property type="entry name" value="Cro/C1-type_HTH"/>
</dbReference>
<proteinExistence type="predicted"/>